<feature type="domain" description="ABC transporter" evidence="11">
    <location>
        <begin position="7"/>
        <end position="246"/>
    </location>
</feature>
<keyword evidence="10" id="KW-0472">Membrane</keyword>
<dbReference type="AlphaFoldDB" id="A0A839UXG7"/>
<dbReference type="PANTHER" id="PTHR43790:SF1">
    <property type="entry name" value="XYLOSE IMPORT ATP-BINDING PROTEIN XYLG"/>
    <property type="match status" value="1"/>
</dbReference>
<dbReference type="CDD" id="cd03215">
    <property type="entry name" value="ABC_Carb_Monos_II"/>
    <property type="match status" value="1"/>
</dbReference>
<keyword evidence="2" id="KW-0813">Transport</keyword>
<evidence type="ECO:0000256" key="7">
    <source>
        <dbReference type="ARBA" id="ARBA00022741"/>
    </source>
</evidence>
<evidence type="ECO:0000256" key="8">
    <source>
        <dbReference type="ARBA" id="ARBA00022840"/>
    </source>
</evidence>
<dbReference type="FunFam" id="3.40.50.300:FF:000127">
    <property type="entry name" value="Ribose import ATP-binding protein RbsA"/>
    <property type="match status" value="1"/>
</dbReference>
<reference evidence="13 15" key="1">
    <citation type="submission" date="2020-06" db="EMBL/GenBank/DDBJ databases">
        <title>Description of novel acetic acid bacteria.</title>
        <authorList>
            <person name="Sombolestani A."/>
        </authorList>
    </citation>
    <scope>NUCLEOTIDE SEQUENCE [LARGE SCALE GENOMIC DNA]</scope>
    <source>
        <strain evidence="13 15">LMG 26838</strain>
    </source>
</reference>
<dbReference type="GO" id="GO:0005524">
    <property type="term" value="F:ATP binding"/>
    <property type="evidence" value="ECO:0007669"/>
    <property type="project" value="UniProtKB-KW"/>
</dbReference>
<proteinExistence type="predicted"/>
<dbReference type="Pfam" id="PF00005">
    <property type="entry name" value="ABC_tran"/>
    <property type="match status" value="2"/>
</dbReference>
<keyword evidence="6" id="KW-0677">Repeat</keyword>
<evidence type="ECO:0000313" key="15">
    <source>
        <dbReference type="Proteomes" id="UP000565205"/>
    </source>
</evidence>
<dbReference type="SUPFAM" id="SSF52540">
    <property type="entry name" value="P-loop containing nucleoside triphosphate hydrolases"/>
    <property type="match status" value="2"/>
</dbReference>
<evidence type="ECO:0000256" key="9">
    <source>
        <dbReference type="ARBA" id="ARBA00022967"/>
    </source>
</evidence>
<reference evidence="12 14" key="2">
    <citation type="submission" date="2020-08" db="EMBL/GenBank/DDBJ databases">
        <title>Genomic Encyclopedia of Type Strains, Phase III (KMG-III): the genomes of soil and plant-associated and newly described type strains.</title>
        <authorList>
            <person name="Whitman W."/>
        </authorList>
    </citation>
    <scope>NUCLEOTIDE SEQUENCE [LARGE SCALE GENOMIC DNA]</scope>
    <source>
        <strain evidence="12 14">CECT 8088</strain>
    </source>
</reference>
<dbReference type="RefSeq" id="WP_176623928.1">
    <property type="nucleotide sequence ID" value="NZ_JABXXQ010000148.1"/>
</dbReference>
<evidence type="ECO:0000256" key="6">
    <source>
        <dbReference type="ARBA" id="ARBA00022737"/>
    </source>
</evidence>
<accession>A0A839UXG7</accession>
<keyword evidence="3" id="KW-1003">Cell membrane</keyword>
<dbReference type="PROSITE" id="PS50893">
    <property type="entry name" value="ABC_TRANSPORTER_2"/>
    <property type="match status" value="2"/>
</dbReference>
<dbReference type="GO" id="GO:0005886">
    <property type="term" value="C:plasma membrane"/>
    <property type="evidence" value="ECO:0007669"/>
    <property type="project" value="UniProtKB-SubCell"/>
</dbReference>
<dbReference type="NCBIfam" id="NF010069">
    <property type="entry name" value="PRK13549.1"/>
    <property type="match status" value="1"/>
</dbReference>
<evidence type="ECO:0000313" key="13">
    <source>
        <dbReference type="EMBL" id="NVN30411.1"/>
    </source>
</evidence>
<dbReference type="Proteomes" id="UP000557688">
    <property type="component" value="Unassembled WGS sequence"/>
</dbReference>
<dbReference type="Gene3D" id="3.40.50.300">
    <property type="entry name" value="P-loop containing nucleotide triphosphate hydrolases"/>
    <property type="match status" value="2"/>
</dbReference>
<dbReference type="PROSITE" id="PS00211">
    <property type="entry name" value="ABC_TRANSPORTER_1"/>
    <property type="match status" value="1"/>
</dbReference>
<keyword evidence="9" id="KW-1278">Translocase</keyword>
<protein>
    <submittedName>
        <fullName evidence="12">D-xylose transport system ATP-binding protein</fullName>
    </submittedName>
    <submittedName>
        <fullName evidence="13">Xylose ABC transporter ATP-binding protein</fullName>
    </submittedName>
</protein>
<evidence type="ECO:0000256" key="2">
    <source>
        <dbReference type="ARBA" id="ARBA00022448"/>
    </source>
</evidence>
<comment type="subcellular location">
    <subcellularLocation>
        <location evidence="1">Cell membrane</location>
        <topology evidence="1">Peripheral membrane protein</topology>
    </subcellularLocation>
</comment>
<evidence type="ECO:0000313" key="12">
    <source>
        <dbReference type="EMBL" id="MBB3173345.1"/>
    </source>
</evidence>
<dbReference type="CDD" id="cd03216">
    <property type="entry name" value="ABC_Carb_Monos_I"/>
    <property type="match status" value="1"/>
</dbReference>
<organism evidence="12 14">
    <name type="scientific">Endobacter medicaginis</name>
    <dbReference type="NCBI Taxonomy" id="1181271"/>
    <lineage>
        <taxon>Bacteria</taxon>
        <taxon>Pseudomonadati</taxon>
        <taxon>Pseudomonadota</taxon>
        <taxon>Alphaproteobacteria</taxon>
        <taxon>Acetobacterales</taxon>
        <taxon>Acetobacteraceae</taxon>
        <taxon>Endobacter</taxon>
    </lineage>
</organism>
<feature type="domain" description="ABC transporter" evidence="11">
    <location>
        <begin position="263"/>
        <end position="508"/>
    </location>
</feature>
<dbReference type="PANTHER" id="PTHR43790">
    <property type="entry name" value="CARBOHYDRATE TRANSPORT ATP-BINDING PROTEIN MG119-RELATED"/>
    <property type="match status" value="1"/>
</dbReference>
<keyword evidence="7" id="KW-0547">Nucleotide-binding</keyword>
<dbReference type="InterPro" id="IPR050107">
    <property type="entry name" value="ABC_carbohydrate_import_ATPase"/>
</dbReference>
<dbReference type="EMBL" id="JABXXQ010000148">
    <property type="protein sequence ID" value="NVN30411.1"/>
    <property type="molecule type" value="Genomic_DNA"/>
</dbReference>
<evidence type="ECO:0000256" key="3">
    <source>
        <dbReference type="ARBA" id="ARBA00022475"/>
    </source>
</evidence>
<evidence type="ECO:0000256" key="10">
    <source>
        <dbReference type="ARBA" id="ARBA00023136"/>
    </source>
</evidence>
<evidence type="ECO:0000259" key="11">
    <source>
        <dbReference type="PROSITE" id="PS50893"/>
    </source>
</evidence>
<dbReference type="InterPro" id="IPR017871">
    <property type="entry name" value="ABC_transporter-like_CS"/>
</dbReference>
<dbReference type="Proteomes" id="UP000565205">
    <property type="component" value="Unassembled WGS sequence"/>
</dbReference>
<dbReference type="GO" id="GO:0015614">
    <property type="term" value="F:ABC-type D-xylose transporter activity"/>
    <property type="evidence" value="ECO:0007669"/>
    <property type="project" value="InterPro"/>
</dbReference>
<dbReference type="InterPro" id="IPR003439">
    <property type="entry name" value="ABC_transporter-like_ATP-bd"/>
</dbReference>
<comment type="caution">
    <text evidence="12">The sequence shown here is derived from an EMBL/GenBank/DDBJ whole genome shotgun (WGS) entry which is preliminary data.</text>
</comment>
<dbReference type="InterPro" id="IPR013455">
    <property type="entry name" value="ABC_transptr_XylG"/>
</dbReference>
<dbReference type="InterPro" id="IPR027417">
    <property type="entry name" value="P-loop_NTPase"/>
</dbReference>
<name>A0A839UXG7_9PROT</name>
<keyword evidence="8 12" id="KW-0067">ATP-binding</keyword>
<dbReference type="SMART" id="SM00382">
    <property type="entry name" value="AAA"/>
    <property type="match status" value="2"/>
</dbReference>
<gene>
    <name evidence="12" type="ORF">FHR90_001168</name>
    <name evidence="13" type="ORF">HUK83_08695</name>
</gene>
<dbReference type="InterPro" id="IPR003593">
    <property type="entry name" value="AAA+_ATPase"/>
</dbReference>
<keyword evidence="5" id="KW-0762">Sugar transport</keyword>
<evidence type="ECO:0000313" key="14">
    <source>
        <dbReference type="Proteomes" id="UP000557688"/>
    </source>
</evidence>
<dbReference type="EMBL" id="JACHXV010000004">
    <property type="protein sequence ID" value="MBB3173345.1"/>
    <property type="molecule type" value="Genomic_DNA"/>
</dbReference>
<dbReference type="GO" id="GO:0016887">
    <property type="term" value="F:ATP hydrolysis activity"/>
    <property type="evidence" value="ECO:0007669"/>
    <property type="project" value="InterPro"/>
</dbReference>
<dbReference type="NCBIfam" id="TIGR02633">
    <property type="entry name" value="xylG"/>
    <property type="match status" value="1"/>
</dbReference>
<evidence type="ECO:0000256" key="4">
    <source>
        <dbReference type="ARBA" id="ARBA00022519"/>
    </source>
</evidence>
<keyword evidence="14" id="KW-1185">Reference proteome</keyword>
<keyword evidence="4" id="KW-0997">Cell inner membrane</keyword>
<sequence>MTSPYLLEMRGITKDFAGVVALGGIDLRVREGECVGLCGENGAGKSTMMKVLSGVHPYGSWGGEILWRGEPLRAASVRDTEAVGIVIIHQELMLVPQLSVAENIFLGREPHNAAGLIDFDRMYIESARLLAELRMGHIDPTQPVSRYGGGQQQLIEIARALSKDAKLLILDEPTSSLTSTETATLLRLVHDLKARGTACVYISHKLEEIEEIADTVTVIRDGRFVGEAPMGELTRADIIRLMVGRDMSNLFPREAHEIGDTILQAVGITCLDPDNPARRRVDDVSFSVRRGEILGIAGLVGSGRTELVSAIFGAWPGSHSGEILLDGRPVRIRTPRDAVRLGICMVPEDRKHHGIVPGLAVGYNISLSVLGDLTRGGLIDEARELSDIDAAISRLRIKTASPLLPIANLSGGNQQKAVISKMLGPNPRILILDEPTRGVDVGAKYEIYKLIFALVREGLSIIMVSSELPEVLGISDRVLVIGEGRLRGDFVNDETLTQERIMAAAINAQPISELSAVSHS</sequence>
<evidence type="ECO:0000256" key="5">
    <source>
        <dbReference type="ARBA" id="ARBA00022597"/>
    </source>
</evidence>
<evidence type="ECO:0000256" key="1">
    <source>
        <dbReference type="ARBA" id="ARBA00004202"/>
    </source>
</evidence>